<reference evidence="1 2" key="1">
    <citation type="submission" date="2017-12" db="EMBL/GenBank/DDBJ databases">
        <title>Comparative genomics of Botrytis spp.</title>
        <authorList>
            <person name="Valero-Jimenez C.A."/>
            <person name="Tapia P."/>
            <person name="Veloso J."/>
            <person name="Silva-Moreno E."/>
            <person name="Staats M."/>
            <person name="Valdes J.H."/>
            <person name="Van Kan J.A.L."/>
        </authorList>
    </citation>
    <scope>NUCLEOTIDE SEQUENCE [LARGE SCALE GENOMIC DNA]</scope>
    <source>
        <strain evidence="1 2">MUCL2120</strain>
    </source>
</reference>
<organism evidence="1 2">
    <name type="scientific">Botryotinia narcissicola</name>
    <dbReference type="NCBI Taxonomy" id="278944"/>
    <lineage>
        <taxon>Eukaryota</taxon>
        <taxon>Fungi</taxon>
        <taxon>Dikarya</taxon>
        <taxon>Ascomycota</taxon>
        <taxon>Pezizomycotina</taxon>
        <taxon>Leotiomycetes</taxon>
        <taxon>Helotiales</taxon>
        <taxon>Sclerotiniaceae</taxon>
        <taxon>Botryotinia</taxon>
    </lineage>
</organism>
<accession>A0A4Z1H5D0</accession>
<sequence>MAENGSTSTSSHHTILGLIAFAKFRSGPRKAKTTSVLPSRYTAAVAQYLSFNSLREKRKKKEKKKKKGVKSRS</sequence>
<keyword evidence="2" id="KW-1185">Reference proteome</keyword>
<protein>
    <submittedName>
        <fullName evidence="1">Uncharacterized protein</fullName>
    </submittedName>
</protein>
<gene>
    <name evidence="1" type="ORF">BOTNAR_1049g00020</name>
</gene>
<evidence type="ECO:0000313" key="1">
    <source>
        <dbReference type="EMBL" id="TGO43955.1"/>
    </source>
</evidence>
<dbReference type="OrthoDB" id="10500306at2759"/>
<dbReference type="EMBL" id="PQXJ01001044">
    <property type="protein sequence ID" value="TGO43955.1"/>
    <property type="molecule type" value="Genomic_DNA"/>
</dbReference>
<dbReference type="AlphaFoldDB" id="A0A4Z1H5D0"/>
<name>A0A4Z1H5D0_9HELO</name>
<evidence type="ECO:0000313" key="2">
    <source>
        <dbReference type="Proteomes" id="UP000297452"/>
    </source>
</evidence>
<dbReference type="Proteomes" id="UP000297452">
    <property type="component" value="Unassembled WGS sequence"/>
</dbReference>
<comment type="caution">
    <text evidence="1">The sequence shown here is derived from an EMBL/GenBank/DDBJ whole genome shotgun (WGS) entry which is preliminary data.</text>
</comment>
<proteinExistence type="predicted"/>